<proteinExistence type="predicted"/>
<evidence type="ECO:0000313" key="2">
    <source>
        <dbReference type="Proteomes" id="UP000321049"/>
    </source>
</evidence>
<organism evidence="1 2">
    <name type="scientific">Cellulomonas terrae</name>
    <dbReference type="NCBI Taxonomy" id="311234"/>
    <lineage>
        <taxon>Bacteria</taxon>
        <taxon>Bacillati</taxon>
        <taxon>Actinomycetota</taxon>
        <taxon>Actinomycetes</taxon>
        <taxon>Micrococcales</taxon>
        <taxon>Cellulomonadaceae</taxon>
        <taxon>Cellulomonas</taxon>
    </lineage>
</organism>
<dbReference type="AlphaFoldDB" id="A0A511JM56"/>
<name>A0A511JM56_9CELL</name>
<comment type="caution">
    <text evidence="1">The sequence shown here is derived from an EMBL/GenBank/DDBJ whole genome shotgun (WGS) entry which is preliminary data.</text>
</comment>
<keyword evidence="2" id="KW-1185">Reference proteome</keyword>
<sequence>MLVRSRDREDRVLVHRVGGVAPAVVLEGAVPASFAQPLPGGRVLLVAARGEPGTDNAQVWDSAGQLVASAFVGDAIAQVLATPAGSIWIGYFDEARDEIGMRQLVRFDGTLRPEWWYPFPSERADLPNVFDVMALNVHEETALCYAYKGFHLVRVQSDSVTDLGPTGVRGASAVVVDGARGAFVGGWGVEYDLVTPFALRPGGGVDVGAPVGRLVLPDGRDCARLRLTSRGAEMAAVDGGGNRYRVSLDELLDGPRF</sequence>
<reference evidence="1 2" key="1">
    <citation type="submission" date="2019-07" db="EMBL/GenBank/DDBJ databases">
        <title>Whole genome shotgun sequence of Cellulomonas terrae NBRC 100819.</title>
        <authorList>
            <person name="Hosoyama A."/>
            <person name="Uohara A."/>
            <person name="Ohji S."/>
            <person name="Ichikawa N."/>
        </authorList>
    </citation>
    <scope>NUCLEOTIDE SEQUENCE [LARGE SCALE GENOMIC DNA]</scope>
    <source>
        <strain evidence="1 2">NBRC 100819</strain>
    </source>
</reference>
<evidence type="ECO:0000313" key="1">
    <source>
        <dbReference type="EMBL" id="GEL98999.1"/>
    </source>
</evidence>
<protein>
    <submittedName>
        <fullName evidence="1">Uncharacterized protein</fullName>
    </submittedName>
</protein>
<dbReference type="EMBL" id="BJWH01000013">
    <property type="protein sequence ID" value="GEL98999.1"/>
    <property type="molecule type" value="Genomic_DNA"/>
</dbReference>
<gene>
    <name evidence="1" type="ORF">CTE05_25460</name>
</gene>
<accession>A0A511JM56</accession>
<dbReference type="Proteomes" id="UP000321049">
    <property type="component" value="Unassembled WGS sequence"/>
</dbReference>